<dbReference type="RefSeq" id="WP_267281619.1">
    <property type="nucleotide sequence ID" value="NZ_JAOVZV010000014.1"/>
</dbReference>
<proteinExistence type="predicted"/>
<evidence type="ECO:0000313" key="1">
    <source>
        <dbReference type="EMBL" id="MCX8533099.1"/>
    </source>
</evidence>
<sequence length="94" mass="10954">MKTIFLMPEKAHPINNLEQRMVELNIMLFENFGSFDNVFALLQKTYEGLPEGSEKVKFLNLILHFRCLNQITSGSPEFLEIIDERNSYKNGFLP</sequence>
<dbReference type="Proteomes" id="UP001070176">
    <property type="component" value="Unassembled WGS sequence"/>
</dbReference>
<name>A0ABT3Y4N1_9FLAO</name>
<organism evidence="1 2">
    <name type="scientific">Chryseobacterium luquanense</name>
    <dbReference type="NCBI Taxonomy" id="2983766"/>
    <lineage>
        <taxon>Bacteria</taxon>
        <taxon>Pseudomonadati</taxon>
        <taxon>Bacteroidota</taxon>
        <taxon>Flavobacteriia</taxon>
        <taxon>Flavobacteriales</taxon>
        <taxon>Weeksellaceae</taxon>
        <taxon>Chryseobacterium group</taxon>
        <taxon>Chryseobacterium</taxon>
    </lineage>
</organism>
<gene>
    <name evidence="1" type="ORF">OEA66_12130</name>
</gene>
<protein>
    <submittedName>
        <fullName evidence="1">Uncharacterized protein</fullName>
    </submittedName>
</protein>
<evidence type="ECO:0000313" key="2">
    <source>
        <dbReference type="Proteomes" id="UP001070176"/>
    </source>
</evidence>
<reference evidence="1" key="1">
    <citation type="submission" date="2022-10" db="EMBL/GenBank/DDBJ databases">
        <title>Chryseobacterium sp. nov., a novel bacterial species.</title>
        <authorList>
            <person name="Cao Y."/>
        </authorList>
    </citation>
    <scope>NUCLEOTIDE SEQUENCE</scope>
    <source>
        <strain evidence="1">KC 927</strain>
    </source>
</reference>
<comment type="caution">
    <text evidence="1">The sequence shown here is derived from an EMBL/GenBank/DDBJ whole genome shotgun (WGS) entry which is preliminary data.</text>
</comment>
<keyword evidence="2" id="KW-1185">Reference proteome</keyword>
<accession>A0ABT3Y4N1</accession>
<dbReference type="EMBL" id="JAOVZV010000014">
    <property type="protein sequence ID" value="MCX8533099.1"/>
    <property type="molecule type" value="Genomic_DNA"/>
</dbReference>